<evidence type="ECO:0000256" key="1">
    <source>
        <dbReference type="ARBA" id="ARBA00005662"/>
    </source>
</evidence>
<dbReference type="EMBL" id="FOXX01000010">
    <property type="protein sequence ID" value="SFQ81079.1"/>
    <property type="molecule type" value="Genomic_DNA"/>
</dbReference>
<dbReference type="Pfam" id="PF09587">
    <property type="entry name" value="PGA_cap"/>
    <property type="match status" value="1"/>
</dbReference>
<dbReference type="RefSeq" id="WP_061805972.1">
    <property type="nucleotide sequence ID" value="NZ_FOXX01000010.1"/>
</dbReference>
<comment type="similarity">
    <text evidence="1">Belongs to the CapA family.</text>
</comment>
<keyword evidence="2" id="KW-1133">Transmembrane helix</keyword>
<dbReference type="InterPro" id="IPR029052">
    <property type="entry name" value="Metallo-depent_PP-like"/>
</dbReference>
<proteinExistence type="inferred from homology"/>
<dbReference type="SUPFAM" id="SSF56300">
    <property type="entry name" value="Metallo-dependent phosphatases"/>
    <property type="match status" value="1"/>
</dbReference>
<dbReference type="InterPro" id="IPR052169">
    <property type="entry name" value="CW_Biosynth-Accessory"/>
</dbReference>
<name>A0A1I6BJH6_9BACI</name>
<keyword evidence="2" id="KW-0812">Transmembrane</keyword>
<feature type="transmembrane region" description="Helical" evidence="2">
    <location>
        <begin position="28"/>
        <end position="46"/>
    </location>
</feature>
<dbReference type="GeneID" id="93712304"/>
<evidence type="ECO:0000256" key="2">
    <source>
        <dbReference type="SAM" id="Phobius"/>
    </source>
</evidence>
<evidence type="ECO:0000313" key="5">
    <source>
        <dbReference type="Proteomes" id="UP000182762"/>
    </source>
</evidence>
<sequence length="390" mass="43572">MDKKIKKLNFQEKILIFIKKTKPKNGKYVAILTPLIIIALVLSAWLTRTEDTKAVAEQAQYKAKMTLVGDLMLGRFTENIVDKHGADYLFEHVQPYLKDSDYMTGNLDVPILTKDESQYEPLDKDLLLSTDKRSLKSIKNAGFSVLNLANNNAMNYGEKGLKDTLASLQEEGIDSVGAGANESSAKKVSYQDVNGLKVATLGFTDVRSEGTEAKKNKAGVVYTDPDALFNEIEKAKDPKQGNADLVVVNVHWGQEYDMEPSPRQEALAKAMVDAGADMIAGHHPHVLSSFDVYKDSVIFYSLGNFVSDQGWSNTKNTALAQYKLKEDGTAYVDVVPLRIEEGSPRPVDNWWYKKQIFNSLTKGVSKGVLWEQKDDKIRIFLNHNKVIDKN</sequence>
<dbReference type="InterPro" id="IPR019079">
    <property type="entry name" value="Capsule_synth_CapA"/>
</dbReference>
<reference evidence="4 5" key="1">
    <citation type="submission" date="2016-10" db="EMBL/GenBank/DDBJ databases">
        <authorList>
            <person name="Varghese N."/>
            <person name="Submissions S."/>
        </authorList>
    </citation>
    <scope>NUCLEOTIDE SEQUENCE [LARGE SCALE GENOMIC DNA]</scope>
    <source>
        <strain evidence="4 5">DSM 13796</strain>
    </source>
</reference>
<organism evidence="4 5">
    <name type="scientific">Priestia endophytica DSM 13796</name>
    <dbReference type="NCBI Taxonomy" id="1121089"/>
    <lineage>
        <taxon>Bacteria</taxon>
        <taxon>Bacillati</taxon>
        <taxon>Bacillota</taxon>
        <taxon>Bacilli</taxon>
        <taxon>Bacillales</taxon>
        <taxon>Bacillaceae</taxon>
        <taxon>Priestia</taxon>
    </lineage>
</organism>
<dbReference type="SMART" id="SM00854">
    <property type="entry name" value="PGA_cap"/>
    <property type="match status" value="1"/>
</dbReference>
<protein>
    <submittedName>
        <fullName evidence="4">Poly-gamma-glutamate synthesis protein (Capsule biosynthesis protein)</fullName>
    </submittedName>
</protein>
<dbReference type="CDD" id="cd07381">
    <property type="entry name" value="MPP_CapA"/>
    <property type="match status" value="1"/>
</dbReference>
<evidence type="ECO:0000259" key="3">
    <source>
        <dbReference type="SMART" id="SM00854"/>
    </source>
</evidence>
<accession>A0A1I6BJH6</accession>
<evidence type="ECO:0000313" key="4">
    <source>
        <dbReference type="EMBL" id="SFQ81079.1"/>
    </source>
</evidence>
<dbReference type="Proteomes" id="UP000182762">
    <property type="component" value="Unassembled WGS sequence"/>
</dbReference>
<keyword evidence="5" id="KW-1185">Reference proteome</keyword>
<gene>
    <name evidence="4" type="ORF">SAMN02745910_03717</name>
</gene>
<dbReference type="PANTHER" id="PTHR33393">
    <property type="entry name" value="POLYGLUTAMINE SYNTHESIS ACCESSORY PROTEIN RV0574C-RELATED"/>
    <property type="match status" value="1"/>
</dbReference>
<keyword evidence="2" id="KW-0472">Membrane</keyword>
<feature type="domain" description="Capsule synthesis protein CapA" evidence="3">
    <location>
        <begin position="64"/>
        <end position="309"/>
    </location>
</feature>
<comment type="caution">
    <text evidence="4">The sequence shown here is derived from an EMBL/GenBank/DDBJ whole genome shotgun (WGS) entry which is preliminary data.</text>
</comment>
<dbReference type="PANTHER" id="PTHR33393:SF13">
    <property type="entry name" value="PGA BIOSYNTHESIS PROTEIN CAPA"/>
    <property type="match status" value="1"/>
</dbReference>
<dbReference type="Gene3D" id="3.60.21.10">
    <property type="match status" value="1"/>
</dbReference>